<name>A0A2P2LJH5_RHIMU</name>
<feature type="compositionally biased region" description="Polar residues" evidence="1">
    <location>
        <begin position="152"/>
        <end position="176"/>
    </location>
</feature>
<dbReference type="AlphaFoldDB" id="A0A2P2LJH5"/>
<reference evidence="2" key="1">
    <citation type="submission" date="2018-02" db="EMBL/GenBank/DDBJ databases">
        <title>Rhizophora mucronata_Transcriptome.</title>
        <authorList>
            <person name="Meera S.P."/>
            <person name="Sreeshan A."/>
            <person name="Augustine A."/>
        </authorList>
    </citation>
    <scope>NUCLEOTIDE SEQUENCE</scope>
    <source>
        <tissue evidence="2">Leaf</tissue>
    </source>
</reference>
<dbReference type="EMBL" id="GGEC01037633">
    <property type="protein sequence ID" value="MBX18117.1"/>
    <property type="molecule type" value="Transcribed_RNA"/>
</dbReference>
<dbReference type="PANTHER" id="PTHR33697:SF1">
    <property type="entry name" value="TUDOR_PWWP_MBT SUPERFAMILY PROTEIN"/>
    <property type="match status" value="1"/>
</dbReference>
<evidence type="ECO:0000313" key="2">
    <source>
        <dbReference type="EMBL" id="MBX18117.1"/>
    </source>
</evidence>
<sequence>MVSIPVLCNQLPSSCGSSLQGLSDSKISGVDPNDSRKSLCVVVNKYLDSTGVSCENGASSNPSECACDASPTDSKVKKEQDISSISGLVENDSTDKLFDVPFVGEEKQATVFSPMLGASSPLRHQGVGLRRQFSQSSQEEALHLKNERLDESGSTSSAANHVNNTSQSIEKGTSKWQLKGKRNSRYVNKNRKQCQRNYVDNDDEPNAYLAGMGQMDGFLQVSFKPFTEDQVDGVQDWGEPFSHREPHMRGTLEEFSLPPQRSLPFRRSRFMLNSKYRTIDFPGRSFRPASRLCEVKLEVKANYQPQQVPLVSLKSKLNGKAIVGHPLTIDHLDDGYCDEIISSSECDETCVTVVEAAEESNAVCQSEAGRICTKHVTMQPQFSRSKSLKSRKSGLLSKKTRKLSLLTRNKEDRKPVVEKLKGPVIACIPLKLVFSRLNEGVIGSV</sequence>
<organism evidence="2">
    <name type="scientific">Rhizophora mucronata</name>
    <name type="common">Asiatic mangrove</name>
    <dbReference type="NCBI Taxonomy" id="61149"/>
    <lineage>
        <taxon>Eukaryota</taxon>
        <taxon>Viridiplantae</taxon>
        <taxon>Streptophyta</taxon>
        <taxon>Embryophyta</taxon>
        <taxon>Tracheophyta</taxon>
        <taxon>Spermatophyta</taxon>
        <taxon>Magnoliopsida</taxon>
        <taxon>eudicotyledons</taxon>
        <taxon>Gunneridae</taxon>
        <taxon>Pentapetalae</taxon>
        <taxon>rosids</taxon>
        <taxon>fabids</taxon>
        <taxon>Malpighiales</taxon>
        <taxon>Rhizophoraceae</taxon>
        <taxon>Rhizophora</taxon>
    </lineage>
</organism>
<dbReference type="InterPro" id="IPR044679">
    <property type="entry name" value="PWWP2-like"/>
</dbReference>
<dbReference type="PANTHER" id="PTHR33697">
    <property type="entry name" value="T17B22.17 PROTEIN-RELATED"/>
    <property type="match status" value="1"/>
</dbReference>
<feature type="compositionally biased region" description="Basic residues" evidence="1">
    <location>
        <begin position="178"/>
        <end position="187"/>
    </location>
</feature>
<protein>
    <submittedName>
        <fullName evidence="2">Uncharacterized protein</fullName>
    </submittedName>
</protein>
<evidence type="ECO:0000256" key="1">
    <source>
        <dbReference type="SAM" id="MobiDB-lite"/>
    </source>
</evidence>
<proteinExistence type="predicted"/>
<accession>A0A2P2LJH5</accession>
<feature type="region of interest" description="Disordered" evidence="1">
    <location>
        <begin position="147"/>
        <end position="187"/>
    </location>
</feature>